<keyword evidence="2" id="KW-1185">Reference proteome</keyword>
<name>A0AAV8Y046_9CUCU</name>
<dbReference type="AlphaFoldDB" id="A0AAV8Y046"/>
<organism evidence="1 2">
    <name type="scientific">Aromia moschata</name>
    <dbReference type="NCBI Taxonomy" id="1265417"/>
    <lineage>
        <taxon>Eukaryota</taxon>
        <taxon>Metazoa</taxon>
        <taxon>Ecdysozoa</taxon>
        <taxon>Arthropoda</taxon>
        <taxon>Hexapoda</taxon>
        <taxon>Insecta</taxon>
        <taxon>Pterygota</taxon>
        <taxon>Neoptera</taxon>
        <taxon>Endopterygota</taxon>
        <taxon>Coleoptera</taxon>
        <taxon>Polyphaga</taxon>
        <taxon>Cucujiformia</taxon>
        <taxon>Chrysomeloidea</taxon>
        <taxon>Cerambycidae</taxon>
        <taxon>Cerambycinae</taxon>
        <taxon>Callichromatini</taxon>
        <taxon>Aromia</taxon>
    </lineage>
</organism>
<evidence type="ECO:0000313" key="2">
    <source>
        <dbReference type="Proteomes" id="UP001162162"/>
    </source>
</evidence>
<protein>
    <submittedName>
        <fullName evidence="1">Uncharacterized protein</fullName>
    </submittedName>
</protein>
<reference evidence="1" key="1">
    <citation type="journal article" date="2023" name="Insect Mol. Biol.">
        <title>Genome sequencing provides insights into the evolution of gene families encoding plant cell wall-degrading enzymes in longhorned beetles.</title>
        <authorList>
            <person name="Shin N.R."/>
            <person name="Okamura Y."/>
            <person name="Kirsch R."/>
            <person name="Pauchet Y."/>
        </authorList>
    </citation>
    <scope>NUCLEOTIDE SEQUENCE</scope>
    <source>
        <strain evidence="1">AMC_N1</strain>
    </source>
</reference>
<dbReference type="Proteomes" id="UP001162162">
    <property type="component" value="Unassembled WGS sequence"/>
</dbReference>
<accession>A0AAV8Y046</accession>
<evidence type="ECO:0000313" key="1">
    <source>
        <dbReference type="EMBL" id="KAJ8944777.1"/>
    </source>
</evidence>
<proteinExistence type="predicted"/>
<gene>
    <name evidence="1" type="ORF">NQ318_003645</name>
</gene>
<comment type="caution">
    <text evidence="1">The sequence shown here is derived from an EMBL/GenBank/DDBJ whole genome shotgun (WGS) entry which is preliminary data.</text>
</comment>
<dbReference type="EMBL" id="JAPWTK010000239">
    <property type="protein sequence ID" value="KAJ8944777.1"/>
    <property type="molecule type" value="Genomic_DNA"/>
</dbReference>
<sequence length="65" mass="7460">MALEIIARSADGKEAIVTNDALVDNLINCVEDPLPEVRIKVAALLEMIARFWKNFFLYFINHINR</sequence>